<dbReference type="EMBL" id="OZ020108">
    <property type="protein sequence ID" value="CAK9260976.1"/>
    <property type="molecule type" value="Genomic_DNA"/>
</dbReference>
<sequence>MDGIERGSWHHHRKAASDHHVVLQLITVIAERDAALLEKSTAISEKMAAWAERDAALLQRDAALADRDSALLKRDAAISALAKVEKESSSCARKRPSSAGGINPGSKLLQRVGFAEHYSLVGEFQPNSVMTFDAHSTQVAGEHPAFQGTRTQTELQRKQSPQVSPGVSAQNKALHLAVKKVESWPLPMQRQLQGYQVKGDEEEGQIHGSERASTASYTTIPVSAPTQIPYCSCTGMNQQCYRWGCGGWQSACCTTLLSLHPLPMNPKKRGSRVAGRKMSAGAFDKLLEKLKLEGVDISYSVDLKDHWAKHGTNRYVTLR</sequence>
<evidence type="ECO:0000313" key="9">
    <source>
        <dbReference type="Proteomes" id="UP001497444"/>
    </source>
</evidence>
<keyword evidence="3 7" id="KW-0805">Transcription regulation</keyword>
<organism evidence="8 9">
    <name type="scientific">Sphagnum jensenii</name>
    <dbReference type="NCBI Taxonomy" id="128206"/>
    <lineage>
        <taxon>Eukaryota</taxon>
        <taxon>Viridiplantae</taxon>
        <taxon>Streptophyta</taxon>
        <taxon>Embryophyta</taxon>
        <taxon>Bryophyta</taxon>
        <taxon>Sphagnophytina</taxon>
        <taxon>Sphagnopsida</taxon>
        <taxon>Sphagnales</taxon>
        <taxon>Sphagnaceae</taxon>
        <taxon>Sphagnum</taxon>
    </lineage>
</organism>
<protein>
    <recommendedName>
        <fullName evidence="7">GAGA-binding transcriptional activator</fullName>
    </recommendedName>
</protein>
<evidence type="ECO:0000256" key="5">
    <source>
        <dbReference type="ARBA" id="ARBA00023163"/>
    </source>
</evidence>
<evidence type="ECO:0000256" key="1">
    <source>
        <dbReference type="ARBA" id="ARBA00004123"/>
    </source>
</evidence>
<evidence type="ECO:0000256" key="7">
    <source>
        <dbReference type="RuleBase" id="RU367160"/>
    </source>
</evidence>
<comment type="similarity">
    <text evidence="2 7">Belongs to the BBR/BPC family.</text>
</comment>
<keyword evidence="6 7" id="KW-0539">Nucleus</keyword>
<reference evidence="8" key="1">
    <citation type="submission" date="2024-02" db="EMBL/GenBank/DDBJ databases">
        <authorList>
            <consortium name="ELIXIR-Norway"/>
            <consortium name="Elixir Norway"/>
        </authorList>
    </citation>
    <scope>NUCLEOTIDE SEQUENCE</scope>
</reference>
<dbReference type="PANTHER" id="PTHR31421:SF22">
    <property type="entry name" value="PROTEIN BASIC PENTACYSTEINE3"/>
    <property type="match status" value="1"/>
</dbReference>
<evidence type="ECO:0000256" key="2">
    <source>
        <dbReference type="ARBA" id="ARBA00007911"/>
    </source>
</evidence>
<keyword evidence="5 7" id="KW-0804">Transcription</keyword>
<dbReference type="Pfam" id="PF06217">
    <property type="entry name" value="GAGA_bind"/>
    <property type="match status" value="1"/>
</dbReference>
<evidence type="ECO:0000256" key="6">
    <source>
        <dbReference type="ARBA" id="ARBA00023242"/>
    </source>
</evidence>
<proteinExistence type="inferred from homology"/>
<evidence type="ECO:0000256" key="3">
    <source>
        <dbReference type="ARBA" id="ARBA00023015"/>
    </source>
</evidence>
<keyword evidence="4 7" id="KW-0238">DNA-binding</keyword>
<evidence type="ECO:0000256" key="4">
    <source>
        <dbReference type="ARBA" id="ARBA00023125"/>
    </source>
</evidence>
<gene>
    <name evidence="8" type="ORF">CSSPJE1EN1_LOCUS6454</name>
</gene>
<dbReference type="SMART" id="SM01226">
    <property type="entry name" value="GAGA_bind"/>
    <property type="match status" value="1"/>
</dbReference>
<comment type="subcellular location">
    <subcellularLocation>
        <location evidence="1 7">Nucleus</location>
    </subcellularLocation>
</comment>
<evidence type="ECO:0000313" key="8">
    <source>
        <dbReference type="EMBL" id="CAK9260976.1"/>
    </source>
</evidence>
<keyword evidence="9" id="KW-1185">Reference proteome</keyword>
<dbReference type="InterPro" id="IPR010409">
    <property type="entry name" value="GAGA-bd_tscrpt_act"/>
</dbReference>
<comment type="function">
    <text evidence="7">Transcriptional regulator that specifically binds to GA-rich elements (GAGA-repeats) present in regulatory sequences of genes involved in developmental processes.</text>
</comment>
<dbReference type="Proteomes" id="UP001497444">
    <property type="component" value="Chromosome 13"/>
</dbReference>
<name>A0ABP0W2I0_9BRYO</name>
<accession>A0ABP0W2I0</accession>
<dbReference type="PANTHER" id="PTHR31421">
    <property type="entry name" value="PROTEIN BASIC PENTACYSTEINE3"/>
    <property type="match status" value="1"/>
</dbReference>